<dbReference type="InterPro" id="IPR038361">
    <property type="entry name" value="THDPS_M_sf"/>
</dbReference>
<dbReference type="eggNOG" id="COG2171">
    <property type="taxonomic scope" value="Bacteria"/>
</dbReference>
<dbReference type="Pfam" id="PF14789">
    <property type="entry name" value="THDPS_M"/>
    <property type="match status" value="1"/>
</dbReference>
<dbReference type="HOGENOM" id="CLU_057490_1_0_11"/>
<keyword evidence="2" id="KW-0808">Transferase</keyword>
<dbReference type="InterPro" id="IPR011004">
    <property type="entry name" value="Trimer_LpxA-like_sf"/>
</dbReference>
<evidence type="ECO:0000259" key="1">
    <source>
        <dbReference type="Pfam" id="PF14789"/>
    </source>
</evidence>
<dbReference type="AlphaFoldDB" id="D7WDN8"/>
<sequence length="315" mass="33736">MGQSARAVGIANIAADGTVLDSWYPSVSLIGDPADILAPSTRRVSANDLSQRLLNLVGMDRDRRVEVVPVLTEIADLDAPAVDAHDVYLRLHLLSHRKVRPLEINMTDCLEHLVPVAWTNKGPCLPDDFEYVRTNLRARGTIHVYGIERLPRMVDYVVPTGVTIAEAERVRLGAYLAEGTSVNREGYVSYNSGTLGAARIEGRLSSACVVGGGSDLGLSSLVMAGRSGGSNRTPLHIGADCIIHPSAGIIDLDLGDRCEIGAGVMLEPGTILHDSRIGTGFESYVPARTINGQSDITITNEAHSATPVIREQRAQ</sequence>
<dbReference type="OrthoDB" id="9782799at2"/>
<accession>D7WDN8</accession>
<reference evidence="2" key="1">
    <citation type="submission" date="2010-06" db="EMBL/GenBank/DDBJ databases">
        <authorList>
            <person name="Muzny D."/>
            <person name="Qin X."/>
            <person name="Buhay C."/>
            <person name="Dugan-Rocha S."/>
            <person name="Ding Y."/>
            <person name="Chen G."/>
            <person name="Hawes A."/>
            <person name="Holder M."/>
            <person name="Jhangiani S."/>
            <person name="Johnson A."/>
            <person name="Khan Z."/>
            <person name="Li Z."/>
            <person name="Liu W."/>
            <person name="Liu X."/>
            <person name="Perez L."/>
            <person name="Shen H."/>
            <person name="Wang Q."/>
            <person name="Watt J."/>
            <person name="Xi L."/>
            <person name="Xin Y."/>
            <person name="Zhou J."/>
            <person name="Deng J."/>
            <person name="Jiang H."/>
            <person name="Liu Y."/>
            <person name="Qu J."/>
            <person name="Song X.-Z."/>
            <person name="Zhang L."/>
            <person name="Villasana D."/>
            <person name="Johnson A."/>
            <person name="Liu J."/>
            <person name="Liyanage D."/>
            <person name="Lorensuhewa L."/>
            <person name="Robinson T."/>
            <person name="Song A."/>
            <person name="Song B.-B."/>
            <person name="Dinh H."/>
            <person name="Thornton R."/>
            <person name="Coyle M."/>
            <person name="Francisco L."/>
            <person name="Jackson L."/>
            <person name="Javaid M."/>
            <person name="Korchina V."/>
            <person name="Kovar C."/>
            <person name="Mata R."/>
            <person name="Mathew T."/>
            <person name="Ngo R."/>
            <person name="Nguyen L."/>
            <person name="Nguyen N."/>
            <person name="Okwuonu G."/>
            <person name="Ongeri F."/>
            <person name="Pham C."/>
            <person name="Simmons D."/>
            <person name="Wilczek-Boney K."/>
            <person name="Hale W."/>
            <person name="Jakkamsetti A."/>
            <person name="Pham P."/>
            <person name="Ruth R."/>
            <person name="San Lucas F."/>
            <person name="Warren J."/>
            <person name="Zhang J."/>
            <person name="Zhao Z."/>
            <person name="Zhou C."/>
            <person name="Zhu D."/>
            <person name="Lee S."/>
            <person name="Bess C."/>
            <person name="Blankenburg K."/>
            <person name="Forbes L."/>
            <person name="Fu Q."/>
            <person name="Gubbala S."/>
            <person name="Hirani K."/>
            <person name="Jayaseelan J.C."/>
            <person name="Lara F."/>
            <person name="Munidasa M."/>
            <person name="Palculict T."/>
            <person name="Patil S."/>
            <person name="Pu L.-L."/>
            <person name="Saada N."/>
            <person name="Tang L."/>
            <person name="Weissenberger G."/>
            <person name="Zhu Y."/>
            <person name="Hemphill L."/>
            <person name="Shang Y."/>
            <person name="Youmans B."/>
            <person name="Ayvaz T."/>
            <person name="Ross M."/>
            <person name="Santibanez J."/>
            <person name="Aqrawi P."/>
            <person name="Gross S."/>
            <person name="Joshi V."/>
            <person name="Fowler G."/>
            <person name="Nazareth L."/>
            <person name="Reid J."/>
            <person name="Worley K."/>
            <person name="Petrosino J."/>
            <person name="Highlander S."/>
            <person name="Gibbs R."/>
        </authorList>
    </citation>
    <scope>NUCLEOTIDE SEQUENCE [LARGE SCALE GENOMIC DNA]</scope>
    <source>
        <strain evidence="2">ATCC 33030</strain>
    </source>
</reference>
<dbReference type="EMBL" id="ACLJ02000003">
    <property type="protein sequence ID" value="EFK54269.1"/>
    <property type="molecule type" value="Genomic_DNA"/>
</dbReference>
<feature type="domain" description="2,3,4,5-tetrahydropyridine-2,6-dicarboxylate N-succinyltransferase middle" evidence="1">
    <location>
        <begin position="116"/>
        <end position="152"/>
    </location>
</feature>
<dbReference type="Gene3D" id="2.160.10.10">
    <property type="entry name" value="Hexapeptide repeat proteins"/>
    <property type="match status" value="1"/>
</dbReference>
<gene>
    <name evidence="2" type="ORF">HMPREF0291_11926</name>
</gene>
<keyword evidence="3" id="KW-1185">Reference proteome</keyword>
<dbReference type="SUPFAM" id="SSF51161">
    <property type="entry name" value="Trimeric LpxA-like enzymes"/>
    <property type="match status" value="1"/>
</dbReference>
<evidence type="ECO:0000313" key="3">
    <source>
        <dbReference type="Proteomes" id="UP000004208"/>
    </source>
</evidence>
<evidence type="ECO:0000313" key="2">
    <source>
        <dbReference type="EMBL" id="EFK54269.1"/>
    </source>
</evidence>
<dbReference type="Gene3D" id="3.30.60.70">
    <property type="entry name" value="Trimeric LpxA-like enzymes"/>
    <property type="match status" value="1"/>
</dbReference>
<comment type="caution">
    <text evidence="2">The sequence shown here is derived from an EMBL/GenBank/DDBJ whole genome shotgun (WGS) entry which is preliminary data.</text>
</comment>
<dbReference type="GO" id="GO:0016740">
    <property type="term" value="F:transferase activity"/>
    <property type="evidence" value="ECO:0007669"/>
    <property type="project" value="UniProtKB-KW"/>
</dbReference>
<organism evidence="2 3">
    <name type="scientific">Corynebacterium genitalium ATCC 33030</name>
    <dbReference type="NCBI Taxonomy" id="585529"/>
    <lineage>
        <taxon>Bacteria</taxon>
        <taxon>Bacillati</taxon>
        <taxon>Actinomycetota</taxon>
        <taxon>Actinomycetes</taxon>
        <taxon>Mycobacteriales</taxon>
        <taxon>Corynebacteriaceae</taxon>
        <taxon>Corynebacterium</taxon>
    </lineage>
</organism>
<dbReference type="Gene3D" id="3.30.70.2010">
    <property type="match status" value="1"/>
</dbReference>
<dbReference type="Proteomes" id="UP000004208">
    <property type="component" value="Unassembled WGS sequence"/>
</dbReference>
<protein>
    <submittedName>
        <fullName evidence="2">Bacterial transferase hexapeptide repeat protein</fullName>
    </submittedName>
</protein>
<proteinExistence type="predicted"/>
<dbReference type="STRING" id="585529.HMPREF0291_11926"/>
<dbReference type="InterPro" id="IPR032784">
    <property type="entry name" value="THDPS_M"/>
</dbReference>
<name>D7WDN8_9CORY</name>